<proteinExistence type="predicted"/>
<sequence length="73" mass="7815">MLVRRLLLAPAGCTSADLKLLAGLSDTPQTPQRPASVAALQPDELALVLSRFKADSCPQPYTKAVLLEMPFAH</sequence>
<gene>
    <name evidence="1" type="ORF">M011DRAFT_463323</name>
</gene>
<dbReference type="EMBL" id="MU006561">
    <property type="protein sequence ID" value="KAF2751828.1"/>
    <property type="molecule type" value="Genomic_DNA"/>
</dbReference>
<dbReference type="AlphaFoldDB" id="A0A6A6VMK7"/>
<keyword evidence="2" id="KW-1185">Reference proteome</keyword>
<protein>
    <submittedName>
        <fullName evidence="1">Uncharacterized protein</fullName>
    </submittedName>
</protein>
<organism evidence="1 2">
    <name type="scientific">Sporormia fimetaria CBS 119925</name>
    <dbReference type="NCBI Taxonomy" id="1340428"/>
    <lineage>
        <taxon>Eukaryota</taxon>
        <taxon>Fungi</taxon>
        <taxon>Dikarya</taxon>
        <taxon>Ascomycota</taxon>
        <taxon>Pezizomycotina</taxon>
        <taxon>Dothideomycetes</taxon>
        <taxon>Pleosporomycetidae</taxon>
        <taxon>Pleosporales</taxon>
        <taxon>Sporormiaceae</taxon>
        <taxon>Sporormia</taxon>
    </lineage>
</organism>
<dbReference type="Proteomes" id="UP000799440">
    <property type="component" value="Unassembled WGS sequence"/>
</dbReference>
<name>A0A6A6VMK7_9PLEO</name>
<reference evidence="1" key="1">
    <citation type="journal article" date="2020" name="Stud. Mycol.">
        <title>101 Dothideomycetes genomes: a test case for predicting lifestyles and emergence of pathogens.</title>
        <authorList>
            <person name="Haridas S."/>
            <person name="Albert R."/>
            <person name="Binder M."/>
            <person name="Bloem J."/>
            <person name="Labutti K."/>
            <person name="Salamov A."/>
            <person name="Andreopoulos B."/>
            <person name="Baker S."/>
            <person name="Barry K."/>
            <person name="Bills G."/>
            <person name="Bluhm B."/>
            <person name="Cannon C."/>
            <person name="Castanera R."/>
            <person name="Culley D."/>
            <person name="Daum C."/>
            <person name="Ezra D."/>
            <person name="Gonzalez J."/>
            <person name="Henrissat B."/>
            <person name="Kuo A."/>
            <person name="Liang C."/>
            <person name="Lipzen A."/>
            <person name="Lutzoni F."/>
            <person name="Magnuson J."/>
            <person name="Mondo S."/>
            <person name="Nolan M."/>
            <person name="Ohm R."/>
            <person name="Pangilinan J."/>
            <person name="Park H.-J."/>
            <person name="Ramirez L."/>
            <person name="Alfaro M."/>
            <person name="Sun H."/>
            <person name="Tritt A."/>
            <person name="Yoshinaga Y."/>
            <person name="Zwiers L.-H."/>
            <person name="Turgeon B."/>
            <person name="Goodwin S."/>
            <person name="Spatafora J."/>
            <person name="Crous P."/>
            <person name="Grigoriev I."/>
        </authorList>
    </citation>
    <scope>NUCLEOTIDE SEQUENCE</scope>
    <source>
        <strain evidence="1">CBS 119925</strain>
    </source>
</reference>
<accession>A0A6A6VMK7</accession>
<evidence type="ECO:0000313" key="2">
    <source>
        <dbReference type="Proteomes" id="UP000799440"/>
    </source>
</evidence>
<evidence type="ECO:0000313" key="1">
    <source>
        <dbReference type="EMBL" id="KAF2751828.1"/>
    </source>
</evidence>